<dbReference type="EMBL" id="JBHUIP010000004">
    <property type="protein sequence ID" value="MFD2262338.1"/>
    <property type="molecule type" value="Genomic_DNA"/>
</dbReference>
<feature type="binding site" evidence="9">
    <location>
        <position position="334"/>
    </location>
    <ligand>
        <name>GTP</name>
        <dbReference type="ChEBI" id="CHEBI:37565"/>
    </ligand>
</feature>
<feature type="binding site" evidence="9">
    <location>
        <position position="329"/>
    </location>
    <ligand>
        <name>GTP</name>
        <dbReference type="ChEBI" id="CHEBI:37565"/>
    </ligand>
</feature>
<comment type="similarity">
    <text evidence="9">Belongs to the GTP cyclohydrolase II family.</text>
</comment>
<evidence type="ECO:0000313" key="11">
    <source>
        <dbReference type="EMBL" id="MFD2262338.1"/>
    </source>
</evidence>
<comment type="caution">
    <text evidence="11">The sequence shown here is derived from an EMBL/GenBank/DDBJ whole genome shotgun (WGS) entry which is preliminary data.</text>
</comment>
<keyword evidence="6 9" id="KW-0862">Zinc</keyword>
<comment type="cofactor">
    <cofactor evidence="9">
        <name>Zn(2+)</name>
        <dbReference type="ChEBI" id="CHEBI:29105"/>
    </cofactor>
    <text evidence="9">Binds 1 zinc ion per subunit.</text>
</comment>
<keyword evidence="3 9" id="KW-0479">Metal-binding</keyword>
<dbReference type="SUPFAM" id="SSF142695">
    <property type="entry name" value="RibA-like"/>
    <property type="match status" value="1"/>
</dbReference>
<dbReference type="HAMAP" id="MF_00179">
    <property type="entry name" value="RibA"/>
    <property type="match status" value="1"/>
</dbReference>
<evidence type="ECO:0000256" key="4">
    <source>
        <dbReference type="ARBA" id="ARBA00022741"/>
    </source>
</evidence>
<organism evidence="11 12">
    <name type="scientific">Lacibacterium aquatile</name>
    <dbReference type="NCBI Taxonomy" id="1168082"/>
    <lineage>
        <taxon>Bacteria</taxon>
        <taxon>Pseudomonadati</taxon>
        <taxon>Pseudomonadota</taxon>
        <taxon>Alphaproteobacteria</taxon>
        <taxon>Rhodospirillales</taxon>
        <taxon>Rhodospirillaceae</taxon>
    </lineage>
</organism>
<dbReference type="Gene3D" id="3.40.50.10990">
    <property type="entry name" value="GTP cyclohydrolase II"/>
    <property type="match status" value="1"/>
</dbReference>
<accession>A0ABW5DP60</accession>
<dbReference type="Pfam" id="PF00925">
    <property type="entry name" value="GTP_cyclohydro2"/>
    <property type="match status" value="1"/>
</dbReference>
<feature type="domain" description="GTP cyclohydrolase II" evidence="10">
    <location>
        <begin position="184"/>
        <end position="349"/>
    </location>
</feature>
<reference evidence="12" key="1">
    <citation type="journal article" date="2019" name="Int. J. Syst. Evol. Microbiol.">
        <title>The Global Catalogue of Microorganisms (GCM) 10K type strain sequencing project: providing services to taxonomists for standard genome sequencing and annotation.</title>
        <authorList>
            <consortium name="The Broad Institute Genomics Platform"/>
            <consortium name="The Broad Institute Genome Sequencing Center for Infectious Disease"/>
            <person name="Wu L."/>
            <person name="Ma J."/>
        </authorList>
    </citation>
    <scope>NUCLEOTIDE SEQUENCE [LARGE SCALE GENOMIC DNA]</scope>
    <source>
        <strain evidence="12">CGMCC 1.19062</strain>
    </source>
</reference>
<evidence type="ECO:0000256" key="7">
    <source>
        <dbReference type="ARBA" id="ARBA00023134"/>
    </source>
</evidence>
<evidence type="ECO:0000256" key="3">
    <source>
        <dbReference type="ARBA" id="ARBA00022723"/>
    </source>
</evidence>
<dbReference type="InterPro" id="IPR036144">
    <property type="entry name" value="RibA-like_sf"/>
</dbReference>
<evidence type="ECO:0000256" key="2">
    <source>
        <dbReference type="ARBA" id="ARBA00022619"/>
    </source>
</evidence>
<feature type="active site" description="Proton acceptor" evidence="9">
    <location>
        <position position="306"/>
    </location>
</feature>
<feature type="active site" description="Nucleophile" evidence="9">
    <location>
        <position position="308"/>
    </location>
</feature>
<dbReference type="CDD" id="cd00641">
    <property type="entry name" value="GTP_cyclohydro2"/>
    <property type="match status" value="1"/>
</dbReference>
<feature type="binding site" evidence="9">
    <location>
        <begin position="272"/>
        <end position="274"/>
    </location>
    <ligand>
        <name>GTP</name>
        <dbReference type="ChEBI" id="CHEBI:37565"/>
    </ligand>
</feature>
<evidence type="ECO:0000313" key="12">
    <source>
        <dbReference type="Proteomes" id="UP001597295"/>
    </source>
</evidence>
<dbReference type="GO" id="GO:0003935">
    <property type="term" value="F:GTP cyclohydrolase II activity"/>
    <property type="evidence" value="ECO:0007669"/>
    <property type="project" value="UniProtKB-EC"/>
</dbReference>
<dbReference type="NCBIfam" id="NF001591">
    <property type="entry name" value="PRK00393.1"/>
    <property type="match status" value="1"/>
</dbReference>
<dbReference type="InterPro" id="IPR000926">
    <property type="entry name" value="RibA"/>
</dbReference>
<comment type="pathway">
    <text evidence="1 9">Cofactor biosynthesis; riboflavin biosynthesis; 5-amino-6-(D-ribitylamino)uracil from GTP: step 1/4.</text>
</comment>
<keyword evidence="12" id="KW-1185">Reference proteome</keyword>
<evidence type="ECO:0000256" key="9">
    <source>
        <dbReference type="HAMAP-Rule" id="MF_00179"/>
    </source>
</evidence>
<comment type="catalytic activity">
    <reaction evidence="8 9">
        <text>GTP + 4 H2O = 2,5-diamino-6-hydroxy-4-(5-phosphoribosylamino)-pyrimidine + formate + 2 phosphate + 3 H(+)</text>
        <dbReference type="Rhea" id="RHEA:23704"/>
        <dbReference type="ChEBI" id="CHEBI:15377"/>
        <dbReference type="ChEBI" id="CHEBI:15378"/>
        <dbReference type="ChEBI" id="CHEBI:15740"/>
        <dbReference type="ChEBI" id="CHEBI:37565"/>
        <dbReference type="ChEBI" id="CHEBI:43474"/>
        <dbReference type="ChEBI" id="CHEBI:58614"/>
        <dbReference type="EC" id="3.5.4.25"/>
    </reaction>
</comment>
<gene>
    <name evidence="9 11" type="primary">ribA</name>
    <name evidence="11" type="ORF">ACFSM5_05515</name>
</gene>
<dbReference type="RefSeq" id="WP_379875286.1">
    <property type="nucleotide sequence ID" value="NZ_JBHUIP010000004.1"/>
</dbReference>
<proteinExistence type="inferred from homology"/>
<protein>
    <recommendedName>
        <fullName evidence="9">GTP cyclohydrolase-2</fullName>
        <ecNumber evidence="9">3.5.4.25</ecNumber>
    </recommendedName>
    <alternativeName>
        <fullName evidence="9">GTP cyclohydrolase II</fullName>
    </alternativeName>
</protein>
<feature type="binding site" evidence="9">
    <location>
        <position position="250"/>
    </location>
    <ligand>
        <name>GTP</name>
        <dbReference type="ChEBI" id="CHEBI:37565"/>
    </ligand>
</feature>
<dbReference type="PANTHER" id="PTHR21327:SF18">
    <property type="entry name" value="3,4-DIHYDROXY-2-BUTANONE 4-PHOSPHATE SYNTHASE"/>
    <property type="match status" value="1"/>
</dbReference>
<sequence>MTAPAFLAAFNPVEPPEPSDLLALDRAIGEVRRTLPVRLVGADGQSVLALPVEGCEARTQAWLASLAQGGVELVMTRRRAIALGWESDAPSDEAVAYDLPQQACEPGTLARIADPVLAMEQGRPEAPKRRAPHPLADAAIRLMKIAQLLPAVLLFPASEGAALLSVAADTIRDYDLLSGRLLHKVSEARVPLAEAEDARIVAFRPADGGPDHLAILIGQPDLTQPVLTRLHSSCITGDLLGSLRCDCGEQLRGAVKTIAEAGGGIVLYLVQEGRGIGIASKLRAYALQDKGLDTVDANEHLGYEPDERDYHIAGAMLRQLGVGAVRLLTNNPSKIAALSEAGITVAERLVHAFAANPHNEKYLATKAEKAGHLLPK</sequence>
<keyword evidence="5 9" id="KW-0378">Hydrolase</keyword>
<evidence type="ECO:0000256" key="1">
    <source>
        <dbReference type="ARBA" id="ARBA00004853"/>
    </source>
</evidence>
<dbReference type="PANTHER" id="PTHR21327">
    <property type="entry name" value="GTP CYCLOHYDROLASE II-RELATED"/>
    <property type="match status" value="1"/>
</dbReference>
<feature type="binding site" evidence="9">
    <location>
        <position position="294"/>
    </location>
    <ligand>
        <name>GTP</name>
        <dbReference type="ChEBI" id="CHEBI:37565"/>
    </ligand>
</feature>
<feature type="binding site" evidence="9">
    <location>
        <position position="234"/>
    </location>
    <ligand>
        <name>Zn(2+)</name>
        <dbReference type="ChEBI" id="CHEBI:29105"/>
        <note>catalytic</note>
    </ligand>
</feature>
<evidence type="ECO:0000259" key="10">
    <source>
        <dbReference type="Pfam" id="PF00925"/>
    </source>
</evidence>
<dbReference type="EC" id="3.5.4.25" evidence="9"/>
<keyword evidence="7 9" id="KW-0342">GTP-binding</keyword>
<evidence type="ECO:0000256" key="8">
    <source>
        <dbReference type="ARBA" id="ARBA00049295"/>
    </source>
</evidence>
<dbReference type="Proteomes" id="UP001597295">
    <property type="component" value="Unassembled WGS sequence"/>
</dbReference>
<keyword evidence="2 9" id="KW-0686">Riboflavin biosynthesis</keyword>
<dbReference type="NCBIfam" id="TIGR00505">
    <property type="entry name" value="ribA"/>
    <property type="match status" value="1"/>
</dbReference>
<feature type="binding site" evidence="9">
    <location>
        <position position="247"/>
    </location>
    <ligand>
        <name>Zn(2+)</name>
        <dbReference type="ChEBI" id="CHEBI:29105"/>
        <note>catalytic</note>
    </ligand>
</feature>
<evidence type="ECO:0000256" key="6">
    <source>
        <dbReference type="ARBA" id="ARBA00022833"/>
    </source>
</evidence>
<comment type="function">
    <text evidence="9">Catalyzes the conversion of GTP to 2,5-diamino-6-ribosylamino-4(3H)-pyrimidinone 5'-phosphate (DARP), formate and pyrophosphate.</text>
</comment>
<dbReference type="InterPro" id="IPR032677">
    <property type="entry name" value="GTP_cyclohydro_II"/>
</dbReference>
<keyword evidence="4 9" id="KW-0547">Nucleotide-binding</keyword>
<feature type="binding site" evidence="9">
    <location>
        <begin position="229"/>
        <end position="233"/>
    </location>
    <ligand>
        <name>GTP</name>
        <dbReference type="ChEBI" id="CHEBI:37565"/>
    </ligand>
</feature>
<evidence type="ECO:0000256" key="5">
    <source>
        <dbReference type="ARBA" id="ARBA00022801"/>
    </source>
</evidence>
<name>A0ABW5DP60_9PROT</name>
<feature type="binding site" evidence="9">
    <location>
        <position position="245"/>
    </location>
    <ligand>
        <name>Zn(2+)</name>
        <dbReference type="ChEBI" id="CHEBI:29105"/>
        <note>catalytic</note>
    </ligand>
</feature>